<evidence type="ECO:0000313" key="2">
    <source>
        <dbReference type="Proteomes" id="UP000308197"/>
    </source>
</evidence>
<dbReference type="InParanoid" id="A0A5C3NML2"/>
<organism evidence="1 2">
    <name type="scientific">Polyporus arcularius HHB13444</name>
    <dbReference type="NCBI Taxonomy" id="1314778"/>
    <lineage>
        <taxon>Eukaryota</taxon>
        <taxon>Fungi</taxon>
        <taxon>Dikarya</taxon>
        <taxon>Basidiomycota</taxon>
        <taxon>Agaricomycotina</taxon>
        <taxon>Agaricomycetes</taxon>
        <taxon>Polyporales</taxon>
        <taxon>Polyporaceae</taxon>
        <taxon>Polyporus</taxon>
    </lineage>
</organism>
<accession>A0A5C3NML2</accession>
<sequence length="84" mass="9660">PNLPSVDKYAASWWTWWTSLQPEWCAMDSNNWPVMCGEGPWDALVQPGQNGMLLVLVSLVWWHGILTDESCREWDAAVREVGWV</sequence>
<dbReference type="Proteomes" id="UP000308197">
    <property type="component" value="Unassembled WGS sequence"/>
</dbReference>
<keyword evidence="2" id="KW-1185">Reference proteome</keyword>
<feature type="non-terminal residue" evidence="1">
    <location>
        <position position="84"/>
    </location>
</feature>
<protein>
    <submittedName>
        <fullName evidence="1">Uncharacterized protein</fullName>
    </submittedName>
</protein>
<evidence type="ECO:0000313" key="1">
    <source>
        <dbReference type="EMBL" id="TFK77909.1"/>
    </source>
</evidence>
<dbReference type="EMBL" id="ML213010">
    <property type="protein sequence ID" value="TFK77909.1"/>
    <property type="molecule type" value="Genomic_DNA"/>
</dbReference>
<dbReference type="AlphaFoldDB" id="A0A5C3NML2"/>
<feature type="non-terminal residue" evidence="1">
    <location>
        <position position="1"/>
    </location>
</feature>
<name>A0A5C3NML2_9APHY</name>
<proteinExistence type="predicted"/>
<reference evidence="1 2" key="1">
    <citation type="journal article" date="2019" name="Nat. Ecol. Evol.">
        <title>Megaphylogeny resolves global patterns of mushroom evolution.</title>
        <authorList>
            <person name="Varga T."/>
            <person name="Krizsan K."/>
            <person name="Foldi C."/>
            <person name="Dima B."/>
            <person name="Sanchez-Garcia M."/>
            <person name="Sanchez-Ramirez S."/>
            <person name="Szollosi G.J."/>
            <person name="Szarkandi J.G."/>
            <person name="Papp V."/>
            <person name="Albert L."/>
            <person name="Andreopoulos W."/>
            <person name="Angelini C."/>
            <person name="Antonin V."/>
            <person name="Barry K.W."/>
            <person name="Bougher N.L."/>
            <person name="Buchanan P."/>
            <person name="Buyck B."/>
            <person name="Bense V."/>
            <person name="Catcheside P."/>
            <person name="Chovatia M."/>
            <person name="Cooper J."/>
            <person name="Damon W."/>
            <person name="Desjardin D."/>
            <person name="Finy P."/>
            <person name="Geml J."/>
            <person name="Haridas S."/>
            <person name="Hughes K."/>
            <person name="Justo A."/>
            <person name="Karasinski D."/>
            <person name="Kautmanova I."/>
            <person name="Kiss B."/>
            <person name="Kocsube S."/>
            <person name="Kotiranta H."/>
            <person name="LaButti K.M."/>
            <person name="Lechner B.E."/>
            <person name="Liimatainen K."/>
            <person name="Lipzen A."/>
            <person name="Lukacs Z."/>
            <person name="Mihaltcheva S."/>
            <person name="Morgado L.N."/>
            <person name="Niskanen T."/>
            <person name="Noordeloos M.E."/>
            <person name="Ohm R.A."/>
            <person name="Ortiz-Santana B."/>
            <person name="Ovrebo C."/>
            <person name="Racz N."/>
            <person name="Riley R."/>
            <person name="Savchenko A."/>
            <person name="Shiryaev A."/>
            <person name="Soop K."/>
            <person name="Spirin V."/>
            <person name="Szebenyi C."/>
            <person name="Tomsovsky M."/>
            <person name="Tulloss R.E."/>
            <person name="Uehling J."/>
            <person name="Grigoriev I.V."/>
            <person name="Vagvolgyi C."/>
            <person name="Papp T."/>
            <person name="Martin F.M."/>
            <person name="Miettinen O."/>
            <person name="Hibbett D.S."/>
            <person name="Nagy L.G."/>
        </authorList>
    </citation>
    <scope>NUCLEOTIDE SEQUENCE [LARGE SCALE GENOMIC DNA]</scope>
    <source>
        <strain evidence="1 2">HHB13444</strain>
    </source>
</reference>
<gene>
    <name evidence="1" type="ORF">K466DRAFT_439041</name>
</gene>